<organism evidence="10">
    <name type="scientific">Schistosoma curassoni</name>
    <dbReference type="NCBI Taxonomy" id="6186"/>
    <lineage>
        <taxon>Eukaryota</taxon>
        <taxon>Metazoa</taxon>
        <taxon>Spiralia</taxon>
        <taxon>Lophotrochozoa</taxon>
        <taxon>Platyhelminthes</taxon>
        <taxon>Trematoda</taxon>
        <taxon>Digenea</taxon>
        <taxon>Strigeidida</taxon>
        <taxon>Schistosomatoidea</taxon>
        <taxon>Schistosomatidae</taxon>
        <taxon>Schistosoma</taxon>
    </lineage>
</organism>
<evidence type="ECO:0000256" key="5">
    <source>
        <dbReference type="ARBA" id="ARBA00023273"/>
    </source>
</evidence>
<keyword evidence="4" id="KW-0206">Cytoskeleton</keyword>
<keyword evidence="3" id="KW-0963">Cytoplasm</keyword>
<feature type="compositionally biased region" description="Basic and acidic residues" evidence="6">
    <location>
        <begin position="312"/>
        <end position="322"/>
    </location>
</feature>
<name>A0A183KBG0_9TREM</name>
<accession>A0A183KBG0</accession>
<dbReference type="PROSITE" id="PS51665">
    <property type="entry name" value="ENKURIN"/>
    <property type="match status" value="1"/>
</dbReference>
<dbReference type="WBParaSite" id="SCUD_0001235101-mRNA-1">
    <property type="protein sequence ID" value="SCUD_0001235101-mRNA-1"/>
    <property type="gene ID" value="SCUD_0001235101"/>
</dbReference>
<reference evidence="10" key="1">
    <citation type="submission" date="2016-06" db="UniProtKB">
        <authorList>
            <consortium name="WormBaseParasite"/>
        </authorList>
    </citation>
    <scope>IDENTIFICATION</scope>
</reference>
<dbReference type="Proteomes" id="UP000279833">
    <property type="component" value="Unassembled WGS sequence"/>
</dbReference>
<dbReference type="EMBL" id="UZAK01035059">
    <property type="protein sequence ID" value="VDP48454.1"/>
    <property type="molecule type" value="Genomic_DNA"/>
</dbReference>
<dbReference type="PANTHER" id="PTHR21490">
    <property type="entry name" value="ENKURIN-RELATED"/>
    <property type="match status" value="1"/>
</dbReference>
<feature type="compositionally biased region" description="Low complexity" evidence="6">
    <location>
        <begin position="344"/>
        <end position="354"/>
    </location>
</feature>
<proteinExistence type="predicted"/>
<evidence type="ECO:0000256" key="1">
    <source>
        <dbReference type="ARBA" id="ARBA00004138"/>
    </source>
</evidence>
<comment type="subcellular location">
    <subcellularLocation>
        <location evidence="1">Cell projection</location>
        <location evidence="1">Cilium</location>
    </subcellularLocation>
    <subcellularLocation>
        <location evidence="2">Cytoplasm</location>
        <location evidence="2">Cytoskeleton</location>
    </subcellularLocation>
</comment>
<keyword evidence="5" id="KW-0966">Cell projection</keyword>
<gene>
    <name evidence="8" type="ORF">SCUD_LOCUS12346</name>
</gene>
<evidence type="ECO:0000256" key="3">
    <source>
        <dbReference type="ARBA" id="ARBA00022490"/>
    </source>
</evidence>
<reference evidence="8 9" key="2">
    <citation type="submission" date="2018-11" db="EMBL/GenBank/DDBJ databases">
        <authorList>
            <consortium name="Pathogen Informatics"/>
        </authorList>
    </citation>
    <scope>NUCLEOTIDE SEQUENCE [LARGE SCALE GENOMIC DNA]</scope>
    <source>
        <strain evidence="8">Dakar</strain>
        <strain evidence="9">Dakar, Senegal</strain>
    </source>
</reference>
<evidence type="ECO:0000313" key="8">
    <source>
        <dbReference type="EMBL" id="VDP48454.1"/>
    </source>
</evidence>
<keyword evidence="9" id="KW-1185">Reference proteome</keyword>
<dbReference type="AlphaFoldDB" id="A0A183KBG0"/>
<dbReference type="GO" id="GO:0005881">
    <property type="term" value="C:cytoplasmic microtubule"/>
    <property type="evidence" value="ECO:0007669"/>
    <property type="project" value="TreeGrafter"/>
</dbReference>
<dbReference type="STRING" id="6186.A0A183KBG0"/>
<protein>
    <submittedName>
        <fullName evidence="10">Enkurin domain-containing protein</fullName>
    </submittedName>
</protein>
<feature type="domain" description="Enkurin" evidence="7">
    <location>
        <begin position="308"/>
        <end position="354"/>
    </location>
</feature>
<evidence type="ECO:0000313" key="10">
    <source>
        <dbReference type="WBParaSite" id="SCUD_0001235101-mRNA-1"/>
    </source>
</evidence>
<dbReference type="InterPro" id="IPR052102">
    <property type="entry name" value="Enkurin_domain-protein"/>
</dbReference>
<evidence type="ECO:0000259" key="7">
    <source>
        <dbReference type="PROSITE" id="PS51665"/>
    </source>
</evidence>
<evidence type="ECO:0000256" key="6">
    <source>
        <dbReference type="SAM" id="MobiDB-lite"/>
    </source>
</evidence>
<dbReference type="InterPro" id="IPR027012">
    <property type="entry name" value="Enkurin_dom"/>
</dbReference>
<feature type="region of interest" description="Disordered" evidence="6">
    <location>
        <begin position="312"/>
        <end position="354"/>
    </location>
</feature>
<evidence type="ECO:0000256" key="2">
    <source>
        <dbReference type="ARBA" id="ARBA00004245"/>
    </source>
</evidence>
<evidence type="ECO:0000256" key="4">
    <source>
        <dbReference type="ARBA" id="ARBA00023212"/>
    </source>
</evidence>
<dbReference type="PANTHER" id="PTHR21490:SF2">
    <property type="entry name" value="ENKURIN DOMAIN-CONTAINING PROTEIN 1"/>
    <property type="match status" value="1"/>
</dbReference>
<dbReference type="GO" id="GO:0005929">
    <property type="term" value="C:cilium"/>
    <property type="evidence" value="ECO:0007669"/>
    <property type="project" value="UniProtKB-SubCell"/>
</dbReference>
<sequence>MTSILSHHPVFVNNYTNLYKPNLINHNLKSTDETNFKCTNGPTYNVDLLQWQTNTSSSSLDRLRLRKNFIYVSCKLSDNRRKDYIRENIRQLRQLEDSITFKKRVAEQCGRSVLSTDRTQNNTCNKFITCHHAQTRQSQSNENPISSEVIKTTRFFLLNITFTGFNTSIKSLSKTDPIKSSKQNKYSINLNKTDNPKYLQSSNSSISTQTDNYIDQLKQTIPPHMPNSHNVEFIRRDINFVRANAHMATAPSLKRTGIRRIASMNSLSLNDKTHLTDSNITKSQISHTSRMWPERRLKSGVIPPYLIKMKQKEKERIQKELENQPDPDQPPGHQRMPEEERLNTLELLNKGINS</sequence>
<evidence type="ECO:0000313" key="9">
    <source>
        <dbReference type="Proteomes" id="UP000279833"/>
    </source>
</evidence>